<gene>
    <name evidence="1" type="ORF">S01H4_66366</name>
</gene>
<name>X1ERJ6_9ZZZZ</name>
<protein>
    <submittedName>
        <fullName evidence="1">Uncharacterized protein</fullName>
    </submittedName>
</protein>
<reference evidence="1" key="1">
    <citation type="journal article" date="2014" name="Front. Microbiol.">
        <title>High frequency of phylogenetically diverse reductive dehalogenase-homologous genes in deep subseafloor sedimentary metagenomes.</title>
        <authorList>
            <person name="Kawai M."/>
            <person name="Futagami T."/>
            <person name="Toyoda A."/>
            <person name="Takaki Y."/>
            <person name="Nishi S."/>
            <person name="Hori S."/>
            <person name="Arai W."/>
            <person name="Tsubouchi T."/>
            <person name="Morono Y."/>
            <person name="Uchiyama I."/>
            <person name="Ito T."/>
            <person name="Fujiyama A."/>
            <person name="Inagaki F."/>
            <person name="Takami H."/>
        </authorList>
    </citation>
    <scope>NUCLEOTIDE SEQUENCE</scope>
    <source>
        <strain evidence="1">Expedition CK06-06</strain>
    </source>
</reference>
<proteinExistence type="predicted"/>
<accession>X1ERJ6</accession>
<organism evidence="1">
    <name type="scientific">marine sediment metagenome</name>
    <dbReference type="NCBI Taxonomy" id="412755"/>
    <lineage>
        <taxon>unclassified sequences</taxon>
        <taxon>metagenomes</taxon>
        <taxon>ecological metagenomes</taxon>
    </lineage>
</organism>
<dbReference type="EMBL" id="BART01041072">
    <property type="protein sequence ID" value="GAH22940.1"/>
    <property type="molecule type" value="Genomic_DNA"/>
</dbReference>
<sequence>IFTDLLFKNLCDVGPSIDKKSNWSILIYIIGIFSNLRAIQSVGVVS</sequence>
<evidence type="ECO:0000313" key="1">
    <source>
        <dbReference type="EMBL" id="GAH22940.1"/>
    </source>
</evidence>
<dbReference type="AlphaFoldDB" id="X1ERJ6"/>
<feature type="non-terminal residue" evidence="1">
    <location>
        <position position="1"/>
    </location>
</feature>
<comment type="caution">
    <text evidence="1">The sequence shown here is derived from an EMBL/GenBank/DDBJ whole genome shotgun (WGS) entry which is preliminary data.</text>
</comment>